<reference evidence="3" key="1">
    <citation type="submission" date="2016-10" db="EMBL/GenBank/DDBJ databases">
        <authorList>
            <person name="Varghese N."/>
            <person name="Submissions S."/>
        </authorList>
    </citation>
    <scope>NUCLEOTIDE SEQUENCE [LARGE SCALE GENOMIC DNA]</scope>
    <source>
        <strain evidence="3">DSM 18610</strain>
    </source>
</reference>
<feature type="signal peptide" evidence="1">
    <location>
        <begin position="1"/>
        <end position="23"/>
    </location>
</feature>
<gene>
    <name evidence="2" type="ORF">SAMN04488023_1567</name>
</gene>
<dbReference type="EMBL" id="FOGG01000056">
    <property type="protein sequence ID" value="SES27903.1"/>
    <property type="molecule type" value="Genomic_DNA"/>
</dbReference>
<dbReference type="RefSeq" id="WP_090889684.1">
    <property type="nucleotide sequence ID" value="NZ_FOGG01000056.1"/>
</dbReference>
<dbReference type="PROSITE" id="PS51257">
    <property type="entry name" value="PROKAR_LIPOPROTEIN"/>
    <property type="match status" value="1"/>
</dbReference>
<evidence type="ECO:0000256" key="1">
    <source>
        <dbReference type="SAM" id="SignalP"/>
    </source>
</evidence>
<dbReference type="OrthoDB" id="713675at2"/>
<accession>A0A1H9W331</accession>
<keyword evidence="1" id="KW-0732">Signal</keyword>
<organism evidence="2 3">
    <name type="scientific">Pedobacter rhizosphaerae</name>
    <dbReference type="NCBI Taxonomy" id="390241"/>
    <lineage>
        <taxon>Bacteria</taxon>
        <taxon>Pseudomonadati</taxon>
        <taxon>Bacteroidota</taxon>
        <taxon>Sphingobacteriia</taxon>
        <taxon>Sphingobacteriales</taxon>
        <taxon>Sphingobacteriaceae</taxon>
        <taxon>Pedobacter</taxon>
    </lineage>
</organism>
<feature type="chain" id="PRO_5011634786" evidence="1">
    <location>
        <begin position="24"/>
        <end position="130"/>
    </location>
</feature>
<evidence type="ECO:0000313" key="3">
    <source>
        <dbReference type="Proteomes" id="UP000199572"/>
    </source>
</evidence>
<evidence type="ECO:0000313" key="2">
    <source>
        <dbReference type="EMBL" id="SES27903.1"/>
    </source>
</evidence>
<proteinExistence type="predicted"/>
<sequence>MKNIKHFLSLTLILSLTFLFSCKKDNDTPAVTTHKVVYKAVASAGSSIGIAVVSDGKGGNESFTSLSGSTWTSPEYTVPSSVIAVAAAVSATGTSATSTLNLQIWVDGVMKSEGKSTGAVLSANAAYSFQ</sequence>
<dbReference type="Proteomes" id="UP000199572">
    <property type="component" value="Unassembled WGS sequence"/>
</dbReference>
<name>A0A1H9W331_9SPHI</name>
<dbReference type="STRING" id="390241.SAMN04488023_1567"/>
<protein>
    <submittedName>
        <fullName evidence="2">Uncharacterized protein</fullName>
    </submittedName>
</protein>
<keyword evidence="3" id="KW-1185">Reference proteome</keyword>
<dbReference type="AlphaFoldDB" id="A0A1H9W331"/>